<proteinExistence type="predicted"/>
<dbReference type="EMBL" id="JARKIF010000005">
    <property type="protein sequence ID" value="KAJ7639113.1"/>
    <property type="molecule type" value="Genomic_DNA"/>
</dbReference>
<feature type="compositionally biased region" description="Basic and acidic residues" evidence="1">
    <location>
        <begin position="177"/>
        <end position="187"/>
    </location>
</feature>
<evidence type="ECO:0008006" key="6">
    <source>
        <dbReference type="Google" id="ProtNLM"/>
    </source>
</evidence>
<accession>A0AAD7C571</accession>
<feature type="signal peptide" evidence="3">
    <location>
        <begin position="1"/>
        <end position="20"/>
    </location>
</feature>
<feature type="chain" id="PRO_5042269161" description="Transmembrane protein" evidence="3">
    <location>
        <begin position="21"/>
        <end position="227"/>
    </location>
</feature>
<feature type="compositionally biased region" description="Low complexity" evidence="1">
    <location>
        <begin position="39"/>
        <end position="57"/>
    </location>
</feature>
<evidence type="ECO:0000256" key="1">
    <source>
        <dbReference type="SAM" id="MobiDB-lite"/>
    </source>
</evidence>
<keyword evidence="3" id="KW-0732">Signal</keyword>
<gene>
    <name evidence="4" type="ORF">FB45DRAFT_1023855</name>
</gene>
<dbReference type="AlphaFoldDB" id="A0AAD7C571"/>
<reference evidence="4" key="1">
    <citation type="submission" date="2023-03" db="EMBL/GenBank/DDBJ databases">
        <title>Massive genome expansion in bonnet fungi (Mycena s.s.) driven by repeated elements and novel gene families across ecological guilds.</title>
        <authorList>
            <consortium name="Lawrence Berkeley National Laboratory"/>
            <person name="Harder C.B."/>
            <person name="Miyauchi S."/>
            <person name="Viragh M."/>
            <person name="Kuo A."/>
            <person name="Thoen E."/>
            <person name="Andreopoulos B."/>
            <person name="Lu D."/>
            <person name="Skrede I."/>
            <person name="Drula E."/>
            <person name="Henrissat B."/>
            <person name="Morin E."/>
            <person name="Kohler A."/>
            <person name="Barry K."/>
            <person name="LaButti K."/>
            <person name="Morin E."/>
            <person name="Salamov A."/>
            <person name="Lipzen A."/>
            <person name="Mereny Z."/>
            <person name="Hegedus B."/>
            <person name="Baldrian P."/>
            <person name="Stursova M."/>
            <person name="Weitz H."/>
            <person name="Taylor A."/>
            <person name="Grigoriev I.V."/>
            <person name="Nagy L.G."/>
            <person name="Martin F."/>
            <person name="Kauserud H."/>
        </authorList>
    </citation>
    <scope>NUCLEOTIDE SEQUENCE</scope>
    <source>
        <strain evidence="4">9284</strain>
    </source>
</reference>
<comment type="caution">
    <text evidence="4">The sequence shown here is derived from an EMBL/GenBank/DDBJ whole genome shotgun (WGS) entry which is preliminary data.</text>
</comment>
<keyword evidence="5" id="KW-1185">Reference proteome</keyword>
<sequence length="227" mass="25058">MHFNLSLAILFAVFLPFLCAIPLDSDGPSQLDSDRDDVPTSTPSKSTSTTFASKSTSHAVTHRPIPGTNTRKPVRRPTSTKKQPFATNRPISSTPRPHWVPPPQPPASATPFVGRHAQGPNESAAAIVFEVLGALAGILLFLGLMRCVYNYHRTPHRDRIAVIMHRHQLQREMDELARNPPERRRASMEPPPPAYIAPPVYLDVAPHPDDEDETGLLTRDQHADPNG</sequence>
<feature type="region of interest" description="Disordered" evidence="1">
    <location>
        <begin position="177"/>
        <end position="227"/>
    </location>
</feature>
<evidence type="ECO:0000313" key="4">
    <source>
        <dbReference type="EMBL" id="KAJ7639113.1"/>
    </source>
</evidence>
<feature type="compositionally biased region" description="Pro residues" evidence="1">
    <location>
        <begin position="98"/>
        <end position="108"/>
    </location>
</feature>
<keyword evidence="2" id="KW-0472">Membrane</keyword>
<organism evidence="4 5">
    <name type="scientific">Roridomyces roridus</name>
    <dbReference type="NCBI Taxonomy" id="1738132"/>
    <lineage>
        <taxon>Eukaryota</taxon>
        <taxon>Fungi</taxon>
        <taxon>Dikarya</taxon>
        <taxon>Basidiomycota</taxon>
        <taxon>Agaricomycotina</taxon>
        <taxon>Agaricomycetes</taxon>
        <taxon>Agaricomycetidae</taxon>
        <taxon>Agaricales</taxon>
        <taxon>Marasmiineae</taxon>
        <taxon>Mycenaceae</taxon>
        <taxon>Roridomyces</taxon>
    </lineage>
</organism>
<feature type="compositionally biased region" description="Polar residues" evidence="1">
    <location>
        <begin position="80"/>
        <end position="94"/>
    </location>
</feature>
<dbReference type="Proteomes" id="UP001221142">
    <property type="component" value="Unassembled WGS sequence"/>
</dbReference>
<feature type="transmembrane region" description="Helical" evidence="2">
    <location>
        <begin position="124"/>
        <end position="149"/>
    </location>
</feature>
<keyword evidence="2" id="KW-0812">Transmembrane</keyword>
<keyword evidence="2" id="KW-1133">Transmembrane helix</keyword>
<evidence type="ECO:0000256" key="3">
    <source>
        <dbReference type="SAM" id="SignalP"/>
    </source>
</evidence>
<evidence type="ECO:0000256" key="2">
    <source>
        <dbReference type="SAM" id="Phobius"/>
    </source>
</evidence>
<evidence type="ECO:0000313" key="5">
    <source>
        <dbReference type="Proteomes" id="UP001221142"/>
    </source>
</evidence>
<name>A0AAD7C571_9AGAR</name>
<feature type="region of interest" description="Disordered" evidence="1">
    <location>
        <begin position="28"/>
        <end position="117"/>
    </location>
</feature>
<protein>
    <recommendedName>
        <fullName evidence="6">Transmembrane protein</fullName>
    </recommendedName>
</protein>